<evidence type="ECO:0000313" key="4">
    <source>
        <dbReference type="EMBL" id="GGA54468.1"/>
    </source>
</evidence>
<dbReference type="Proteomes" id="UP000596977">
    <property type="component" value="Unassembled WGS sequence"/>
</dbReference>
<proteinExistence type="inferred from homology"/>
<keyword evidence="2 3" id="KW-0479">Metal-binding</keyword>
<feature type="binding site" evidence="3">
    <location>
        <position position="137"/>
    </location>
    <ligand>
        <name>a divalent metal cation</name>
        <dbReference type="ChEBI" id="CHEBI:60240"/>
    </ligand>
</feature>
<feature type="binding site" evidence="3">
    <location>
        <position position="50"/>
    </location>
    <ligand>
        <name>a divalent metal cation</name>
        <dbReference type="ChEBI" id="CHEBI:60240"/>
    </ligand>
</feature>
<dbReference type="Pfam" id="PF05163">
    <property type="entry name" value="DinB"/>
    <property type="match status" value="1"/>
</dbReference>
<dbReference type="Gene3D" id="1.20.120.450">
    <property type="entry name" value="dinb family like domain"/>
    <property type="match status" value="1"/>
</dbReference>
<dbReference type="SUPFAM" id="SSF109854">
    <property type="entry name" value="DinB/YfiT-like putative metalloenzymes"/>
    <property type="match status" value="1"/>
</dbReference>
<dbReference type="AlphaFoldDB" id="A0A916RI04"/>
<evidence type="ECO:0000313" key="5">
    <source>
        <dbReference type="Proteomes" id="UP000596977"/>
    </source>
</evidence>
<dbReference type="RefSeq" id="WP_127072058.1">
    <property type="nucleotide sequence ID" value="NZ_BMKB01000004.1"/>
</dbReference>
<comment type="caution">
    <text evidence="4">The sequence shown here is derived from an EMBL/GenBank/DDBJ whole genome shotgun (WGS) entry which is preliminary data.</text>
</comment>
<dbReference type="OrthoDB" id="9807509at2"/>
<dbReference type="PANTHER" id="PTHR37302:SF1">
    <property type="entry name" value="PROTEIN DINB"/>
    <property type="match status" value="1"/>
</dbReference>
<name>A0A916RI04_9HYPH</name>
<evidence type="ECO:0000256" key="1">
    <source>
        <dbReference type="ARBA" id="ARBA00008635"/>
    </source>
</evidence>
<protein>
    <submittedName>
        <fullName evidence="4">Damage-inducible protein DinB</fullName>
    </submittedName>
</protein>
<reference evidence="4 5" key="1">
    <citation type="journal article" date="2014" name="Int. J. Syst. Evol. Microbiol.">
        <title>Complete genome sequence of Corynebacterium casei LMG S-19264T (=DSM 44701T), isolated from a smear-ripened cheese.</title>
        <authorList>
            <consortium name="US DOE Joint Genome Institute (JGI-PGF)"/>
            <person name="Walter F."/>
            <person name="Albersmeier A."/>
            <person name="Kalinowski J."/>
            <person name="Ruckert C."/>
        </authorList>
    </citation>
    <scope>NUCLEOTIDE SEQUENCE [LARGE SCALE GENOMIC DNA]</scope>
    <source>
        <strain evidence="4 5">CGMCC 1.15896</strain>
    </source>
</reference>
<dbReference type="InterPro" id="IPR034660">
    <property type="entry name" value="DinB/YfiT-like"/>
</dbReference>
<feature type="binding site" evidence="3">
    <location>
        <position position="141"/>
    </location>
    <ligand>
        <name>a divalent metal cation</name>
        <dbReference type="ChEBI" id="CHEBI:60240"/>
    </ligand>
</feature>
<evidence type="ECO:0000256" key="2">
    <source>
        <dbReference type="ARBA" id="ARBA00022723"/>
    </source>
</evidence>
<gene>
    <name evidence="4" type="ORF">GCM10011499_25800</name>
</gene>
<dbReference type="InterPro" id="IPR007837">
    <property type="entry name" value="DinB"/>
</dbReference>
<keyword evidence="5" id="KW-1185">Reference proteome</keyword>
<sequence>MITPEYAQTMAAYNSELNRRIYGAALRLDDAARKKDHGLFWSSIHGTLNHIYWADRLWLSRFGLGDPTGLPIRDSGKVLDDFAELWAQRQAFDVEMENWAAALTQEAIAGDLSWFSGAAGKDMTKSKALCIMQVFNHQTHHRGQVHAVLTALGEKTGDTDLPFVLGSS</sequence>
<evidence type="ECO:0000256" key="3">
    <source>
        <dbReference type="PIRSR" id="PIRSR607837-1"/>
    </source>
</evidence>
<accession>A0A916RI04</accession>
<comment type="similarity">
    <text evidence="1">Belongs to the DinB family.</text>
</comment>
<organism evidence="4 5">
    <name type="scientific">Pelagibacterium lentulum</name>
    <dbReference type="NCBI Taxonomy" id="2029865"/>
    <lineage>
        <taxon>Bacteria</taxon>
        <taxon>Pseudomonadati</taxon>
        <taxon>Pseudomonadota</taxon>
        <taxon>Alphaproteobacteria</taxon>
        <taxon>Hyphomicrobiales</taxon>
        <taxon>Devosiaceae</taxon>
        <taxon>Pelagibacterium</taxon>
    </lineage>
</organism>
<dbReference type="GO" id="GO:0046872">
    <property type="term" value="F:metal ion binding"/>
    <property type="evidence" value="ECO:0007669"/>
    <property type="project" value="UniProtKB-KW"/>
</dbReference>
<dbReference type="EMBL" id="BMKB01000004">
    <property type="protein sequence ID" value="GGA54468.1"/>
    <property type="molecule type" value="Genomic_DNA"/>
</dbReference>
<dbReference type="PANTHER" id="PTHR37302">
    <property type="entry name" value="SLR1116 PROTEIN"/>
    <property type="match status" value="1"/>
</dbReference>